<keyword evidence="2" id="KW-1185">Reference proteome</keyword>
<reference evidence="1 2" key="1">
    <citation type="journal article" date="2012" name="Nat. Biotechnol.">
        <title>Draft genome sequence of pigeonpea (Cajanus cajan), an orphan legume crop of resource-poor farmers.</title>
        <authorList>
            <person name="Varshney R.K."/>
            <person name="Chen W."/>
            <person name="Li Y."/>
            <person name="Bharti A.K."/>
            <person name="Saxena R.K."/>
            <person name="Schlueter J.A."/>
            <person name="Donoghue M.T."/>
            <person name="Azam S."/>
            <person name="Fan G."/>
            <person name="Whaley A.M."/>
            <person name="Farmer A.D."/>
            <person name="Sheridan J."/>
            <person name="Iwata A."/>
            <person name="Tuteja R."/>
            <person name="Penmetsa R.V."/>
            <person name="Wu W."/>
            <person name="Upadhyaya H.D."/>
            <person name="Yang S.P."/>
            <person name="Shah T."/>
            <person name="Saxena K.B."/>
            <person name="Michael T."/>
            <person name="McCombie W.R."/>
            <person name="Yang B."/>
            <person name="Zhang G."/>
            <person name="Yang H."/>
            <person name="Wang J."/>
            <person name="Spillane C."/>
            <person name="Cook D.R."/>
            <person name="May G.D."/>
            <person name="Xu X."/>
            <person name="Jackson S.A."/>
        </authorList>
    </citation>
    <scope>NUCLEOTIDE SEQUENCE [LARGE SCALE GENOMIC DNA]</scope>
    <source>
        <strain evidence="2">cv. Asha</strain>
    </source>
</reference>
<sequence length="137" mass="15722">MPPCPISLSGEECTSLETPVLKEEVFRVLQSMKSYKAQGPDGFQLIFFKNYWNEVGEDVWRFVAMAFETGRINPKATETLLVLIPKIDHPTTFKDFCPISLCNVVYKLVSKILVNRLRPILMRLVSPLQNNFILGHY</sequence>
<dbReference type="Gramene" id="C.cajan_18030.t">
    <property type="protein sequence ID" value="C.cajan_18030.t.cds1"/>
    <property type="gene ID" value="C.cajan_18030"/>
</dbReference>
<dbReference type="Proteomes" id="UP000075243">
    <property type="component" value="Chromosome 7"/>
</dbReference>
<dbReference type="PANTHER" id="PTHR46890">
    <property type="entry name" value="NON-LTR RETROLELEMENT REVERSE TRANSCRIPTASE-LIKE PROTEIN-RELATED"/>
    <property type="match status" value="1"/>
</dbReference>
<dbReference type="OMA" id="DECLHAT"/>
<name>A0A151TAD7_CAJCA</name>
<dbReference type="AlphaFoldDB" id="A0A151TAD7"/>
<dbReference type="PANTHER" id="PTHR46890:SF48">
    <property type="entry name" value="RNA-DIRECTED DNA POLYMERASE"/>
    <property type="match status" value="1"/>
</dbReference>
<accession>A0A151TAD7</accession>
<proteinExistence type="predicted"/>
<dbReference type="STRING" id="3821.A0A151TAD7"/>
<organism evidence="1 2">
    <name type="scientific">Cajanus cajan</name>
    <name type="common">Pigeon pea</name>
    <name type="synonym">Cajanus indicus</name>
    <dbReference type="NCBI Taxonomy" id="3821"/>
    <lineage>
        <taxon>Eukaryota</taxon>
        <taxon>Viridiplantae</taxon>
        <taxon>Streptophyta</taxon>
        <taxon>Embryophyta</taxon>
        <taxon>Tracheophyta</taxon>
        <taxon>Spermatophyta</taxon>
        <taxon>Magnoliopsida</taxon>
        <taxon>eudicotyledons</taxon>
        <taxon>Gunneridae</taxon>
        <taxon>Pentapetalae</taxon>
        <taxon>rosids</taxon>
        <taxon>fabids</taxon>
        <taxon>Fabales</taxon>
        <taxon>Fabaceae</taxon>
        <taxon>Papilionoideae</taxon>
        <taxon>50 kb inversion clade</taxon>
        <taxon>NPAAA clade</taxon>
        <taxon>indigoferoid/millettioid clade</taxon>
        <taxon>Phaseoleae</taxon>
        <taxon>Cajanus</taxon>
    </lineage>
</organism>
<dbReference type="EMBL" id="CM003609">
    <property type="protein sequence ID" value="KYP63974.1"/>
    <property type="molecule type" value="Genomic_DNA"/>
</dbReference>
<gene>
    <name evidence="1" type="ORF">KK1_018561</name>
</gene>
<dbReference type="InterPro" id="IPR052343">
    <property type="entry name" value="Retrotransposon-Effector_Assoc"/>
</dbReference>
<evidence type="ECO:0000313" key="1">
    <source>
        <dbReference type="EMBL" id="KYP63974.1"/>
    </source>
</evidence>
<protein>
    <submittedName>
        <fullName evidence="1">Transposon TX1 uncharacterized</fullName>
    </submittedName>
</protein>
<evidence type="ECO:0000313" key="2">
    <source>
        <dbReference type="Proteomes" id="UP000075243"/>
    </source>
</evidence>